<sequence>SIVNGSTSGKLKYNISADWWDVESNITQVQINYTRTDLKASSNFEISGSGQDIRWNVTRNGGIDYFDTNFNNYTINFTIPTTWNKINVFNGSTNKTDSISPYSWNNGYIDIKIPNAGNGTYWFLNATSTNLISSIDTYVSGVAINNIANFTNVVRFNITFSEMIMNGTLNFTVYSPTPNYLNHTEIVNLYLLNTKNEFNATDWDLSLNATTYGLFNTRIAWNNGTAAGFLIGNLMILGETELIIDYPPLSSTFDASDIFNITISFNDTEKVEGLANAYINYSLDGGNNWRYRNVTYIGQGEYNITIDCNDSQFIDYGQQKIIINASKQDYNNLSKSINIKILGETSLTFINPAGGSNFDSLNIFNITVEFNNTIRTDDII</sequence>
<feature type="non-terminal residue" evidence="1">
    <location>
        <position position="1"/>
    </location>
</feature>
<protein>
    <submittedName>
        <fullName evidence="1">Uncharacterized protein</fullName>
    </submittedName>
</protein>
<feature type="non-terminal residue" evidence="1">
    <location>
        <position position="380"/>
    </location>
</feature>
<dbReference type="EMBL" id="LAZR01058156">
    <property type="protein sequence ID" value="KKK70513.1"/>
    <property type="molecule type" value="Genomic_DNA"/>
</dbReference>
<accession>A0A0F8XNH6</accession>
<reference evidence="1" key="1">
    <citation type="journal article" date="2015" name="Nature">
        <title>Complex archaea that bridge the gap between prokaryotes and eukaryotes.</title>
        <authorList>
            <person name="Spang A."/>
            <person name="Saw J.H."/>
            <person name="Jorgensen S.L."/>
            <person name="Zaremba-Niedzwiedzka K."/>
            <person name="Martijn J."/>
            <person name="Lind A.E."/>
            <person name="van Eijk R."/>
            <person name="Schleper C."/>
            <person name="Guy L."/>
            <person name="Ettema T.J."/>
        </authorList>
    </citation>
    <scope>NUCLEOTIDE SEQUENCE</scope>
</reference>
<proteinExistence type="predicted"/>
<dbReference type="AlphaFoldDB" id="A0A0F8XNH6"/>
<organism evidence="1">
    <name type="scientific">marine sediment metagenome</name>
    <dbReference type="NCBI Taxonomy" id="412755"/>
    <lineage>
        <taxon>unclassified sequences</taxon>
        <taxon>metagenomes</taxon>
        <taxon>ecological metagenomes</taxon>
    </lineage>
</organism>
<gene>
    <name evidence="1" type="ORF">LCGC14_2923230</name>
</gene>
<evidence type="ECO:0000313" key="1">
    <source>
        <dbReference type="EMBL" id="KKK70513.1"/>
    </source>
</evidence>
<comment type="caution">
    <text evidence="1">The sequence shown here is derived from an EMBL/GenBank/DDBJ whole genome shotgun (WGS) entry which is preliminary data.</text>
</comment>
<name>A0A0F8XNH6_9ZZZZ</name>